<comment type="caution">
    <text evidence="1">The sequence shown here is derived from an EMBL/GenBank/DDBJ whole genome shotgun (WGS) entry which is preliminary data.</text>
</comment>
<gene>
    <name evidence="1" type="ORF">ERX46_06320</name>
</gene>
<evidence type="ECO:0000313" key="1">
    <source>
        <dbReference type="EMBL" id="RYM34985.1"/>
    </source>
</evidence>
<reference evidence="1 2" key="1">
    <citation type="submission" date="2019-02" db="EMBL/GenBank/DDBJ databases">
        <title>Genome sequence of the sea-ice species Brumimicrobium glaciale.</title>
        <authorList>
            <person name="Bowman J.P."/>
        </authorList>
    </citation>
    <scope>NUCLEOTIDE SEQUENCE [LARGE SCALE GENOMIC DNA]</scope>
    <source>
        <strain evidence="1 2">IC156</strain>
    </source>
</reference>
<proteinExistence type="predicted"/>
<dbReference type="AlphaFoldDB" id="A0A4Q4KNK5"/>
<keyword evidence="2" id="KW-1185">Reference proteome</keyword>
<organism evidence="1 2">
    <name type="scientific">Brumimicrobium glaciale</name>
    <dbReference type="NCBI Taxonomy" id="200475"/>
    <lineage>
        <taxon>Bacteria</taxon>
        <taxon>Pseudomonadati</taxon>
        <taxon>Bacteroidota</taxon>
        <taxon>Flavobacteriia</taxon>
        <taxon>Flavobacteriales</taxon>
        <taxon>Crocinitomicaceae</taxon>
        <taxon>Brumimicrobium</taxon>
    </lineage>
</organism>
<accession>A0A4Q4KNK5</accession>
<dbReference type="Proteomes" id="UP000293952">
    <property type="component" value="Unassembled WGS sequence"/>
</dbReference>
<dbReference type="EMBL" id="SETE01000002">
    <property type="protein sequence ID" value="RYM34985.1"/>
    <property type="molecule type" value="Genomic_DNA"/>
</dbReference>
<protein>
    <submittedName>
        <fullName evidence="1">Uncharacterized protein</fullName>
    </submittedName>
</protein>
<sequence length="81" mass="9229">MKSLDQFNDHKIDIKGTDRQEEFQAKYEAFKYGIQKQSSKTDWADEISNQENKSIELGIADADNGRLKSNSEAKNIYGKGL</sequence>
<dbReference type="RefSeq" id="WP_130092993.1">
    <property type="nucleotide sequence ID" value="NZ_SETE01000002.1"/>
</dbReference>
<name>A0A4Q4KNK5_9FLAO</name>
<evidence type="ECO:0000313" key="2">
    <source>
        <dbReference type="Proteomes" id="UP000293952"/>
    </source>
</evidence>
<dbReference type="OrthoDB" id="1122071at2"/>